<name>A0A517NNG7_9BACT</name>
<dbReference type="Proteomes" id="UP000319817">
    <property type="component" value="Chromosome"/>
</dbReference>
<evidence type="ECO:0000313" key="2">
    <source>
        <dbReference type="Proteomes" id="UP000319817"/>
    </source>
</evidence>
<dbReference type="RefSeq" id="WP_145416176.1">
    <property type="nucleotide sequence ID" value="NZ_CP036526.1"/>
</dbReference>
<organism evidence="1 2">
    <name type="scientific">Stieleria marina</name>
    <dbReference type="NCBI Taxonomy" id="1930275"/>
    <lineage>
        <taxon>Bacteria</taxon>
        <taxon>Pseudomonadati</taxon>
        <taxon>Planctomycetota</taxon>
        <taxon>Planctomycetia</taxon>
        <taxon>Pirellulales</taxon>
        <taxon>Pirellulaceae</taxon>
        <taxon>Stieleria</taxon>
    </lineage>
</organism>
<dbReference type="EMBL" id="CP036526">
    <property type="protein sequence ID" value="QDT08672.1"/>
    <property type="molecule type" value="Genomic_DNA"/>
</dbReference>
<sequence>MLSTTGKIAIFGLLVMATCTGCLREPFHGKTYDHHTDEITFIGYWGYPDKYVEIQVLDPKSGLWNKLTSTYTSEGYYICPTGKWHEFVTKAKVPHHFWQWNGDQYECELRAIQKKGAMLTFNASLKESLDLSTEGPIEDFLEKYHHGQSLTVYADK</sequence>
<accession>A0A517NNG7</accession>
<gene>
    <name evidence="1" type="ORF">K239x_06120</name>
</gene>
<evidence type="ECO:0000313" key="1">
    <source>
        <dbReference type="EMBL" id="QDT08672.1"/>
    </source>
</evidence>
<reference evidence="1 2" key="1">
    <citation type="submission" date="2019-02" db="EMBL/GenBank/DDBJ databases">
        <title>Deep-cultivation of Planctomycetes and their phenomic and genomic characterization uncovers novel biology.</title>
        <authorList>
            <person name="Wiegand S."/>
            <person name="Jogler M."/>
            <person name="Boedeker C."/>
            <person name="Pinto D."/>
            <person name="Vollmers J."/>
            <person name="Rivas-Marin E."/>
            <person name="Kohn T."/>
            <person name="Peeters S.H."/>
            <person name="Heuer A."/>
            <person name="Rast P."/>
            <person name="Oberbeckmann S."/>
            <person name="Bunk B."/>
            <person name="Jeske O."/>
            <person name="Meyerdierks A."/>
            <person name="Storesund J.E."/>
            <person name="Kallscheuer N."/>
            <person name="Luecker S."/>
            <person name="Lage O.M."/>
            <person name="Pohl T."/>
            <person name="Merkel B.J."/>
            <person name="Hornburger P."/>
            <person name="Mueller R.-W."/>
            <person name="Bruemmer F."/>
            <person name="Labrenz M."/>
            <person name="Spormann A.M."/>
            <person name="Op den Camp H."/>
            <person name="Overmann J."/>
            <person name="Amann R."/>
            <person name="Jetten M.S.M."/>
            <person name="Mascher T."/>
            <person name="Medema M.H."/>
            <person name="Devos D.P."/>
            <person name="Kaster A.-K."/>
            <person name="Ovreas L."/>
            <person name="Rohde M."/>
            <person name="Galperin M.Y."/>
            <person name="Jogler C."/>
        </authorList>
    </citation>
    <scope>NUCLEOTIDE SEQUENCE [LARGE SCALE GENOMIC DNA]</scope>
    <source>
        <strain evidence="1 2">K23_9</strain>
    </source>
</reference>
<proteinExistence type="predicted"/>
<protein>
    <submittedName>
        <fullName evidence="1">Uncharacterized protein</fullName>
    </submittedName>
</protein>
<dbReference type="AlphaFoldDB" id="A0A517NNG7"/>
<keyword evidence="2" id="KW-1185">Reference proteome</keyword>